<dbReference type="Proteomes" id="UP000799778">
    <property type="component" value="Unassembled WGS sequence"/>
</dbReference>
<dbReference type="EMBL" id="ML978074">
    <property type="protein sequence ID" value="KAF2011735.1"/>
    <property type="molecule type" value="Genomic_DNA"/>
</dbReference>
<evidence type="ECO:0000313" key="1">
    <source>
        <dbReference type="EMBL" id="KAF2011735.1"/>
    </source>
</evidence>
<dbReference type="RefSeq" id="XP_033380074.1">
    <property type="nucleotide sequence ID" value="XM_033522798.1"/>
</dbReference>
<evidence type="ECO:0000313" key="2">
    <source>
        <dbReference type="Proteomes" id="UP000799778"/>
    </source>
</evidence>
<accession>A0A6A5XES2</accession>
<proteinExistence type="predicted"/>
<reference evidence="1" key="1">
    <citation type="journal article" date="2020" name="Stud. Mycol.">
        <title>101 Dothideomycetes genomes: a test case for predicting lifestyles and emergence of pathogens.</title>
        <authorList>
            <person name="Haridas S."/>
            <person name="Albert R."/>
            <person name="Binder M."/>
            <person name="Bloem J."/>
            <person name="Labutti K."/>
            <person name="Salamov A."/>
            <person name="Andreopoulos B."/>
            <person name="Baker S."/>
            <person name="Barry K."/>
            <person name="Bills G."/>
            <person name="Bluhm B."/>
            <person name="Cannon C."/>
            <person name="Castanera R."/>
            <person name="Culley D."/>
            <person name="Daum C."/>
            <person name="Ezra D."/>
            <person name="Gonzalez J."/>
            <person name="Henrissat B."/>
            <person name="Kuo A."/>
            <person name="Liang C."/>
            <person name="Lipzen A."/>
            <person name="Lutzoni F."/>
            <person name="Magnuson J."/>
            <person name="Mondo S."/>
            <person name="Nolan M."/>
            <person name="Ohm R."/>
            <person name="Pangilinan J."/>
            <person name="Park H.-J."/>
            <person name="Ramirez L."/>
            <person name="Alfaro M."/>
            <person name="Sun H."/>
            <person name="Tritt A."/>
            <person name="Yoshinaga Y."/>
            <person name="Zwiers L.-H."/>
            <person name="Turgeon B."/>
            <person name="Goodwin S."/>
            <person name="Spatafora J."/>
            <person name="Crous P."/>
            <person name="Grigoriev I."/>
        </authorList>
    </citation>
    <scope>NUCLEOTIDE SEQUENCE</scope>
    <source>
        <strain evidence="1">CBS 175.79</strain>
    </source>
</reference>
<organism evidence="1 2">
    <name type="scientific">Aaosphaeria arxii CBS 175.79</name>
    <dbReference type="NCBI Taxonomy" id="1450172"/>
    <lineage>
        <taxon>Eukaryota</taxon>
        <taxon>Fungi</taxon>
        <taxon>Dikarya</taxon>
        <taxon>Ascomycota</taxon>
        <taxon>Pezizomycotina</taxon>
        <taxon>Dothideomycetes</taxon>
        <taxon>Pleosporomycetidae</taxon>
        <taxon>Pleosporales</taxon>
        <taxon>Pleosporales incertae sedis</taxon>
        <taxon>Aaosphaeria</taxon>
    </lineage>
</organism>
<gene>
    <name evidence="1" type="ORF">BU24DRAFT_288130</name>
</gene>
<dbReference type="AlphaFoldDB" id="A0A6A5XES2"/>
<name>A0A6A5XES2_9PLEO</name>
<protein>
    <submittedName>
        <fullName evidence="1">Uncharacterized protein</fullName>
    </submittedName>
</protein>
<sequence>MASRRLEGSARPLRRVIARLSLFVLDRRKPSANCHCHWRRTDKLPRSALLRKGGTWEWAWADHQEGRWTMMEGRKSFQVNSKEIGEIKNVRGRCTHSRELWKSRMICLLIQACDNCCIHLHMIMLHSQIRLLVCLLCGACKVQTHHVDGASGHGVYWHRMGLKVCIAVLVVRKLSASLPSVLRNSILSVHQRSCQQAKEKRIPSPPLSPPQVV</sequence>
<keyword evidence="2" id="KW-1185">Reference proteome</keyword>
<dbReference type="GeneID" id="54280195"/>